<dbReference type="InterPro" id="IPR036412">
    <property type="entry name" value="HAD-like_sf"/>
</dbReference>
<dbReference type="SFLD" id="SFLDG00002">
    <property type="entry name" value="C1.7:_P-type_atpase_like"/>
    <property type="match status" value="1"/>
</dbReference>
<dbReference type="GO" id="GO:0005886">
    <property type="term" value="C:plasma membrane"/>
    <property type="evidence" value="ECO:0007669"/>
    <property type="project" value="UniProtKB-SubCell"/>
</dbReference>
<dbReference type="InterPro" id="IPR027256">
    <property type="entry name" value="P-typ_ATPase_IB"/>
</dbReference>
<evidence type="ECO:0000256" key="2">
    <source>
        <dbReference type="ARBA" id="ARBA00006024"/>
    </source>
</evidence>
<evidence type="ECO:0000256" key="1">
    <source>
        <dbReference type="ARBA" id="ARBA00004370"/>
    </source>
</evidence>
<comment type="catalytic activity">
    <reaction evidence="9">
        <text>Zn(2+)(in) + ATP + H2O = Zn(2+)(out) + ADP + phosphate + H(+)</text>
        <dbReference type="Rhea" id="RHEA:20621"/>
        <dbReference type="ChEBI" id="CHEBI:15377"/>
        <dbReference type="ChEBI" id="CHEBI:15378"/>
        <dbReference type="ChEBI" id="CHEBI:29105"/>
        <dbReference type="ChEBI" id="CHEBI:30616"/>
        <dbReference type="ChEBI" id="CHEBI:43474"/>
        <dbReference type="ChEBI" id="CHEBI:456216"/>
        <dbReference type="EC" id="7.2.2.12"/>
    </reaction>
</comment>
<feature type="transmembrane region" description="Helical" evidence="10">
    <location>
        <begin position="6"/>
        <end position="25"/>
    </location>
</feature>
<keyword evidence="6 10" id="KW-1133">Transmembrane helix</keyword>
<gene>
    <name evidence="14" type="ORF">LM286_07885</name>
</gene>
<dbReference type="Gene3D" id="1.20.120.520">
    <property type="entry name" value="nmb1532 protein domain like"/>
    <property type="match status" value="1"/>
</dbReference>
<dbReference type="Gene3D" id="3.40.1110.10">
    <property type="entry name" value="Calcium-transporting ATPase, cytoplasmic domain N"/>
    <property type="match status" value="1"/>
</dbReference>
<keyword evidence="3 10" id="KW-0812">Transmembrane</keyword>
<dbReference type="InterPro" id="IPR044492">
    <property type="entry name" value="P_typ_ATPase_HD_dom"/>
</dbReference>
<keyword evidence="7 10" id="KW-0472">Membrane</keyword>
<dbReference type="EMBL" id="MT074086">
    <property type="protein sequence ID" value="QOQ30551.1"/>
    <property type="molecule type" value="Genomic_DNA"/>
</dbReference>
<dbReference type="SUPFAM" id="SSF81665">
    <property type="entry name" value="Calcium ATPase, transmembrane domain M"/>
    <property type="match status" value="1"/>
</dbReference>
<accession>A0A7M1HXU5</accession>
<dbReference type="InterPro" id="IPR051014">
    <property type="entry name" value="Cation_Transport_ATPase_IB"/>
</dbReference>
<evidence type="ECO:0000256" key="9">
    <source>
        <dbReference type="ARBA" id="ARBA00047308"/>
    </source>
</evidence>
<dbReference type="EC" id="7.2.2.12" evidence="8"/>
<keyword evidence="10" id="KW-0547">Nucleotide-binding</keyword>
<dbReference type="NCBIfam" id="TIGR01494">
    <property type="entry name" value="ATPase_P-type"/>
    <property type="match status" value="1"/>
</dbReference>
<evidence type="ECO:0000256" key="10">
    <source>
        <dbReference type="RuleBase" id="RU362081"/>
    </source>
</evidence>
<reference evidence="13" key="1">
    <citation type="submission" date="2020-02" db="EMBL/GenBank/DDBJ databases">
        <authorList>
            <person name="Zhou D."/>
        </authorList>
    </citation>
    <scope>NUCLEOTIDE SEQUENCE</scope>
    <source>
        <strain evidence="13">172117885</strain>
        <plasmid evidence="13">p117885-NR</plasmid>
    </source>
</reference>
<dbReference type="AlphaFoldDB" id="A0A7M1HXU5"/>
<dbReference type="Proteomes" id="UP001350972">
    <property type="component" value="Chromosome"/>
</dbReference>
<dbReference type="PANTHER" id="PTHR48085">
    <property type="entry name" value="CADMIUM/ZINC-TRANSPORTING ATPASE HMA2-RELATED"/>
    <property type="match status" value="1"/>
</dbReference>
<dbReference type="EMBL" id="CP145163">
    <property type="protein sequence ID" value="WWC13227.1"/>
    <property type="molecule type" value="Genomic_DNA"/>
</dbReference>
<evidence type="ECO:0000256" key="4">
    <source>
        <dbReference type="ARBA" id="ARBA00022723"/>
    </source>
</evidence>
<name>A0A7M1HXU5_RAOOR</name>
<feature type="transmembrane region" description="Helical" evidence="10">
    <location>
        <begin position="232"/>
        <end position="251"/>
    </location>
</feature>
<dbReference type="GO" id="GO:0046872">
    <property type="term" value="F:metal ion binding"/>
    <property type="evidence" value="ECO:0007669"/>
    <property type="project" value="UniProtKB-KW"/>
</dbReference>
<dbReference type="InterPro" id="IPR008250">
    <property type="entry name" value="ATPase_P-typ_transduc_dom_A_sf"/>
</dbReference>
<comment type="similarity">
    <text evidence="2 10">Belongs to the cation transport ATPase (P-type) (TC 3.A.3) family. Type IB subfamily.</text>
</comment>
<dbReference type="PRINTS" id="PR00119">
    <property type="entry name" value="CATATPASE"/>
</dbReference>
<keyword evidence="13" id="KW-0614">Plasmid</keyword>
<protein>
    <recommendedName>
        <fullName evidence="8">P-type Zn(2+) transporter</fullName>
        <ecNumber evidence="8">7.2.2.12</ecNumber>
    </recommendedName>
</protein>
<dbReference type="InterPro" id="IPR018303">
    <property type="entry name" value="ATPase_P-typ_P_site"/>
</dbReference>
<dbReference type="GO" id="GO:0016463">
    <property type="term" value="F:P-type zinc transporter activity"/>
    <property type="evidence" value="ECO:0007669"/>
    <property type="project" value="UniProtKB-EC"/>
</dbReference>
<dbReference type="NCBIfam" id="TIGR01525">
    <property type="entry name" value="ATPase-IB_hvy"/>
    <property type="match status" value="1"/>
</dbReference>
<reference evidence="14 15" key="2">
    <citation type="submission" date="2024-02" db="EMBL/GenBank/DDBJ databases">
        <title>Tn5403 promotes plasmid rearrangements and degradation of the Klebsiella pneumoniae carbapenemase (KPC) transposon Tn4401.</title>
        <authorList>
            <person name="Sheppard A.E."/>
            <person name="Barry K.E."/>
            <person name="Parikh H.I."/>
            <person name="Vegesana K."/>
            <person name="Sebra R."/>
            <person name="George S."/>
            <person name="Sanderson N.D."/>
            <person name="Stoesser N."/>
            <person name="Eyre D.W."/>
            <person name="Crook D.W."/>
            <person name="Walker A.S."/>
            <person name="Mathers A.J."/>
        </authorList>
    </citation>
    <scope>NUCLEOTIDE SEQUENCE [LARGE SCALE GENOMIC DNA]</scope>
    <source>
        <strain evidence="14 15">CAV1921</strain>
    </source>
</reference>
<dbReference type="Gene3D" id="2.70.150.10">
    <property type="entry name" value="Calcium-transporting ATPase, cytoplasmic transduction domain A"/>
    <property type="match status" value="1"/>
</dbReference>
<evidence type="ECO:0000259" key="11">
    <source>
        <dbReference type="Pfam" id="PF00122"/>
    </source>
</evidence>
<feature type="transmembrane region" description="Helical" evidence="10">
    <location>
        <begin position="37"/>
        <end position="55"/>
    </location>
</feature>
<dbReference type="SFLD" id="SFLDF00027">
    <property type="entry name" value="p-type_atpase"/>
    <property type="match status" value="1"/>
</dbReference>
<dbReference type="InterPro" id="IPR001757">
    <property type="entry name" value="P_typ_ATPase"/>
</dbReference>
<feature type="transmembrane region" description="Helical" evidence="10">
    <location>
        <begin position="67"/>
        <end position="91"/>
    </location>
</feature>
<keyword evidence="4 10" id="KW-0479">Metal-binding</keyword>
<feature type="domain" description="P-type ATPase A" evidence="11">
    <location>
        <begin position="117"/>
        <end position="216"/>
    </location>
</feature>
<geneLocation type="plasmid" evidence="13">
    <name>p117885-NR</name>
</geneLocation>
<dbReference type="Pfam" id="PF00122">
    <property type="entry name" value="E1-E2_ATPase"/>
    <property type="match status" value="1"/>
</dbReference>
<evidence type="ECO:0000313" key="15">
    <source>
        <dbReference type="Proteomes" id="UP001350972"/>
    </source>
</evidence>
<dbReference type="GO" id="GO:0015086">
    <property type="term" value="F:cadmium ion transmembrane transporter activity"/>
    <property type="evidence" value="ECO:0007669"/>
    <property type="project" value="TreeGrafter"/>
</dbReference>
<dbReference type="InterPro" id="IPR059000">
    <property type="entry name" value="ATPase_P-type_domA"/>
</dbReference>
<feature type="domain" description="Hemerythrin-like" evidence="12">
    <location>
        <begin position="629"/>
        <end position="760"/>
    </location>
</feature>
<evidence type="ECO:0000259" key="12">
    <source>
        <dbReference type="Pfam" id="PF01814"/>
    </source>
</evidence>
<evidence type="ECO:0000256" key="6">
    <source>
        <dbReference type="ARBA" id="ARBA00022989"/>
    </source>
</evidence>
<keyword evidence="10" id="KW-0067">ATP-binding</keyword>
<dbReference type="Pfam" id="PF01814">
    <property type="entry name" value="Hemerythrin"/>
    <property type="match status" value="1"/>
</dbReference>
<dbReference type="PANTHER" id="PTHR48085:SF5">
    <property type="entry name" value="CADMIUM_ZINC-TRANSPORTING ATPASE HMA4-RELATED"/>
    <property type="match status" value="1"/>
</dbReference>
<evidence type="ECO:0000256" key="3">
    <source>
        <dbReference type="ARBA" id="ARBA00022692"/>
    </source>
</evidence>
<feature type="transmembrane region" description="Helical" evidence="10">
    <location>
        <begin position="569"/>
        <end position="588"/>
    </location>
</feature>
<dbReference type="SFLD" id="SFLDS00003">
    <property type="entry name" value="Haloacid_Dehalogenase"/>
    <property type="match status" value="1"/>
</dbReference>
<dbReference type="InterPro" id="IPR023299">
    <property type="entry name" value="ATPase_P-typ_cyto_dom_N"/>
</dbReference>
<evidence type="ECO:0000256" key="8">
    <source>
        <dbReference type="ARBA" id="ARBA00039097"/>
    </source>
</evidence>
<keyword evidence="10" id="KW-1003">Cell membrane</keyword>
<dbReference type="RefSeq" id="WP_016537360.1">
    <property type="nucleotide sequence ID" value="NZ_CP023888.1"/>
</dbReference>
<dbReference type="InterPro" id="IPR023298">
    <property type="entry name" value="ATPase_P-typ_TM_dom_sf"/>
</dbReference>
<organism evidence="13">
    <name type="scientific">Raoultella ornithinolytica</name>
    <name type="common">Klebsiella ornithinolytica</name>
    <dbReference type="NCBI Taxonomy" id="54291"/>
    <lineage>
        <taxon>Bacteria</taxon>
        <taxon>Pseudomonadati</taxon>
        <taxon>Pseudomonadota</taxon>
        <taxon>Gammaproteobacteria</taxon>
        <taxon>Enterobacterales</taxon>
        <taxon>Enterobacteriaceae</taxon>
        <taxon>Klebsiella/Raoultella group</taxon>
        <taxon>Raoultella</taxon>
    </lineage>
</organism>
<keyword evidence="15" id="KW-1185">Reference proteome</keyword>
<proteinExistence type="inferred from homology"/>
<dbReference type="InterPro" id="IPR012312">
    <property type="entry name" value="Hemerythrin-like"/>
</dbReference>
<dbReference type="SUPFAM" id="SSF56784">
    <property type="entry name" value="HAD-like"/>
    <property type="match status" value="1"/>
</dbReference>
<keyword evidence="5" id="KW-1278">Translocase</keyword>
<dbReference type="GO" id="GO:0005524">
    <property type="term" value="F:ATP binding"/>
    <property type="evidence" value="ECO:0007669"/>
    <property type="project" value="UniProtKB-UniRule"/>
</dbReference>
<dbReference type="PROSITE" id="PS00154">
    <property type="entry name" value="ATPASE_E1_E2"/>
    <property type="match status" value="1"/>
</dbReference>
<evidence type="ECO:0000256" key="5">
    <source>
        <dbReference type="ARBA" id="ARBA00022967"/>
    </source>
</evidence>
<dbReference type="GO" id="GO:0016887">
    <property type="term" value="F:ATP hydrolysis activity"/>
    <property type="evidence" value="ECO:0007669"/>
    <property type="project" value="InterPro"/>
</dbReference>
<comment type="subcellular location">
    <subcellularLocation>
        <location evidence="10">Cell membrane</location>
    </subcellularLocation>
    <subcellularLocation>
        <location evidence="1">Membrane</location>
    </subcellularLocation>
</comment>
<dbReference type="Gene3D" id="3.40.50.1000">
    <property type="entry name" value="HAD superfamily/HAD-like"/>
    <property type="match status" value="1"/>
</dbReference>
<evidence type="ECO:0000313" key="14">
    <source>
        <dbReference type="EMBL" id="WWC13227.1"/>
    </source>
</evidence>
<evidence type="ECO:0000313" key="13">
    <source>
        <dbReference type="EMBL" id="QOQ30551.1"/>
    </source>
</evidence>
<dbReference type="InterPro" id="IPR023214">
    <property type="entry name" value="HAD_sf"/>
</dbReference>
<dbReference type="SUPFAM" id="SSF81653">
    <property type="entry name" value="Calcium ATPase, transduction domain A"/>
    <property type="match status" value="1"/>
</dbReference>
<feature type="transmembrane region" description="Helical" evidence="10">
    <location>
        <begin position="257"/>
        <end position="278"/>
    </location>
</feature>
<evidence type="ECO:0000256" key="7">
    <source>
        <dbReference type="ARBA" id="ARBA00023136"/>
    </source>
</evidence>
<sequence length="765" mass="82493">MKYNHLLSDIALLCFPLLALMLSFFNQNAQWGINSTIVLILSTLPSLLLTSYEMVKSLLKHQVGVDVLAIISMSGALWMGESATAAVIAAMTATGRLLESYAQGRAEREMTSLLSKAPRSANRLLKNDIQVIPVESIQPGDLLLVKPGETIPVDGPLVSASAVLNESSITGESLPAPRKAGALMLSGAINAGDALKMYAARSAKDSTLQGIIRVVEQASQSRASTVRLADRYAVWFIPFALGIALLAWAVSNEPVRALAVLVVATPCPLLLAVPVALVSGISRSAQRGVLIKGSAALEQLARADHLFFDKTGTLTGGTAKLTSIQSLNPHYTQQDLLRLAASLDQFSCHIIASAILQEAHEQGLGSLPIPESVQEVAGAGLTGKINDQQVCIGTLDFVLSHARSGSWFESARQRLFIENVTVVAIAIDAELVGWLLLSDQLRLETPRALRMLRKAGVREIVMLTGDRQEVADSIGTGLGVDRVLAELTPEMKLAHILDASDSFCTMMVGDGVNDAPALAAAGVGVAMGARGTAAAAESADIVLLTDQLDRLVDARQIARLSMRIATQSVLLGMGLCCIAMVIAALGMLPPFEGALLQEFIDLLAILSALRVLTCRVTRPLDKAISNQQLETLRNEHKHLQPVLQCLAEVAARFPLADQEEQRMLLKELHEQLVQKILSHEQQDEQDLYPSLSTMLVGDDPLAALYRSHKEIYQEVRKLGRLSELLQNTDVSADIIRDVQRSLYGLEAILQLHFAQEEELYNSLQA</sequence>
<dbReference type="Pfam" id="PF00702">
    <property type="entry name" value="Hydrolase"/>
    <property type="match status" value="1"/>
</dbReference>